<evidence type="ECO:0000313" key="2">
    <source>
        <dbReference type="EnsemblMetazoa" id="HelroP182132"/>
    </source>
</evidence>
<protein>
    <submittedName>
        <fullName evidence="1 2">Uncharacterized protein</fullName>
    </submittedName>
</protein>
<organism evidence="2 3">
    <name type="scientific">Helobdella robusta</name>
    <name type="common">Californian leech</name>
    <dbReference type="NCBI Taxonomy" id="6412"/>
    <lineage>
        <taxon>Eukaryota</taxon>
        <taxon>Metazoa</taxon>
        <taxon>Spiralia</taxon>
        <taxon>Lophotrochozoa</taxon>
        <taxon>Annelida</taxon>
        <taxon>Clitellata</taxon>
        <taxon>Hirudinea</taxon>
        <taxon>Rhynchobdellida</taxon>
        <taxon>Glossiphoniidae</taxon>
        <taxon>Helobdella</taxon>
    </lineage>
</organism>
<dbReference type="HOGENOM" id="CLU_1972911_0_0_1"/>
<dbReference type="EMBL" id="KB097701">
    <property type="protein sequence ID" value="ESN91275.1"/>
    <property type="molecule type" value="Genomic_DNA"/>
</dbReference>
<gene>
    <name evidence="2" type="primary">20208384</name>
    <name evidence="1" type="ORF">HELRODRAFT_182132</name>
</gene>
<dbReference type="InParanoid" id="T1FHT5"/>
<dbReference type="KEGG" id="hro:HELRODRAFT_182132"/>
<evidence type="ECO:0000313" key="3">
    <source>
        <dbReference type="Proteomes" id="UP000015101"/>
    </source>
</evidence>
<reference evidence="3" key="1">
    <citation type="submission" date="2012-12" db="EMBL/GenBank/DDBJ databases">
        <authorList>
            <person name="Hellsten U."/>
            <person name="Grimwood J."/>
            <person name="Chapman J.A."/>
            <person name="Shapiro H."/>
            <person name="Aerts A."/>
            <person name="Otillar R.P."/>
            <person name="Terry A.Y."/>
            <person name="Boore J.L."/>
            <person name="Simakov O."/>
            <person name="Marletaz F."/>
            <person name="Cho S.-J."/>
            <person name="Edsinger-Gonzales E."/>
            <person name="Havlak P."/>
            <person name="Kuo D.-H."/>
            <person name="Larsson T."/>
            <person name="Lv J."/>
            <person name="Arendt D."/>
            <person name="Savage R."/>
            <person name="Osoegawa K."/>
            <person name="de Jong P."/>
            <person name="Lindberg D.R."/>
            <person name="Seaver E.C."/>
            <person name="Weisblat D.A."/>
            <person name="Putnam N.H."/>
            <person name="Grigoriev I.V."/>
            <person name="Rokhsar D.S."/>
        </authorList>
    </citation>
    <scope>NUCLEOTIDE SEQUENCE</scope>
</reference>
<reference evidence="1 3" key="2">
    <citation type="journal article" date="2013" name="Nature">
        <title>Insights into bilaterian evolution from three spiralian genomes.</title>
        <authorList>
            <person name="Simakov O."/>
            <person name="Marletaz F."/>
            <person name="Cho S.J."/>
            <person name="Edsinger-Gonzales E."/>
            <person name="Havlak P."/>
            <person name="Hellsten U."/>
            <person name="Kuo D.H."/>
            <person name="Larsson T."/>
            <person name="Lv J."/>
            <person name="Arendt D."/>
            <person name="Savage R."/>
            <person name="Osoegawa K."/>
            <person name="de Jong P."/>
            <person name="Grimwood J."/>
            <person name="Chapman J.A."/>
            <person name="Shapiro H."/>
            <person name="Aerts A."/>
            <person name="Otillar R.P."/>
            <person name="Terry A.Y."/>
            <person name="Boore J.L."/>
            <person name="Grigoriev I.V."/>
            <person name="Lindberg D.R."/>
            <person name="Seaver E.C."/>
            <person name="Weisblat D.A."/>
            <person name="Putnam N.H."/>
            <person name="Rokhsar D.S."/>
        </authorList>
    </citation>
    <scope>NUCLEOTIDE SEQUENCE</scope>
</reference>
<name>T1FHT5_HELRO</name>
<dbReference type="EnsemblMetazoa" id="HelroT182132">
    <property type="protein sequence ID" value="HelroP182132"/>
    <property type="gene ID" value="HelroG182132"/>
</dbReference>
<evidence type="ECO:0000313" key="1">
    <source>
        <dbReference type="EMBL" id="ESN91275.1"/>
    </source>
</evidence>
<dbReference type="EMBL" id="AMQM01007988">
    <property type="status" value="NOT_ANNOTATED_CDS"/>
    <property type="molecule type" value="Genomic_DNA"/>
</dbReference>
<dbReference type="Proteomes" id="UP000015101">
    <property type="component" value="Unassembled WGS sequence"/>
</dbReference>
<sequence>MKANGTSKLTTFTLQLCRNQSSPPGQKSWNLMSVWFCLLVYYKLDRFRFLVAQGWAQCRHLTENSGTGWPAGQGCSYGKNPQKPMFCREGCCNGLLGQLTEASRTNQFQHVKAVAPESSCNVDGVCW</sequence>
<keyword evidence="3" id="KW-1185">Reference proteome</keyword>
<reference evidence="2" key="3">
    <citation type="submission" date="2015-06" db="UniProtKB">
        <authorList>
            <consortium name="EnsemblMetazoa"/>
        </authorList>
    </citation>
    <scope>IDENTIFICATION</scope>
</reference>
<dbReference type="GeneID" id="20208384"/>
<dbReference type="RefSeq" id="XP_009030677.1">
    <property type="nucleotide sequence ID" value="XM_009032429.1"/>
</dbReference>
<proteinExistence type="predicted"/>
<dbReference type="CTD" id="20208384"/>
<accession>T1FHT5</accession>
<dbReference type="AlphaFoldDB" id="T1FHT5"/>